<evidence type="ECO:0000313" key="1">
    <source>
        <dbReference type="EMBL" id="GGJ60404.1"/>
    </source>
</evidence>
<comment type="caution">
    <text evidence="1">The sequence shown here is derived from an EMBL/GenBank/DDBJ whole genome shotgun (WGS) entry which is preliminary data.</text>
</comment>
<name>A0ABQ2DJR9_9MICC</name>
<dbReference type="Proteomes" id="UP000606115">
    <property type="component" value="Unassembled WGS sequence"/>
</dbReference>
<proteinExistence type="predicted"/>
<keyword evidence="2" id="KW-1185">Reference proteome</keyword>
<sequence>MTRNRPPTKEHNILVDLLGVSPTLNAENSNKLIIAVICESHLIRLLSNEYHVFDLIPGTVSCFLEEIRPDYVVVQASKTSSGVWMGSHEGRSMSPDLEAIRTYGELKMGRIIVIRDKFSLDSILFTLSKDIFPNQHFFERVEGKPRRSQVYEIVHNFSRSLNNTV</sequence>
<accession>A0ABQ2DJR9</accession>
<reference evidence="2" key="1">
    <citation type="journal article" date="2019" name="Int. J. Syst. Evol. Microbiol.">
        <title>The Global Catalogue of Microorganisms (GCM) 10K type strain sequencing project: providing services to taxonomists for standard genome sequencing and annotation.</title>
        <authorList>
            <consortium name="The Broad Institute Genomics Platform"/>
            <consortium name="The Broad Institute Genome Sequencing Center for Infectious Disease"/>
            <person name="Wu L."/>
            <person name="Ma J."/>
        </authorList>
    </citation>
    <scope>NUCLEOTIDE SEQUENCE [LARGE SCALE GENOMIC DNA]</scope>
    <source>
        <strain evidence="2">CGMCC 1.3685</strain>
    </source>
</reference>
<protein>
    <submittedName>
        <fullName evidence="1">Uncharacterized protein</fullName>
    </submittedName>
</protein>
<gene>
    <name evidence="1" type="ORF">GCM10007173_19010</name>
</gene>
<evidence type="ECO:0000313" key="2">
    <source>
        <dbReference type="Proteomes" id="UP000606115"/>
    </source>
</evidence>
<dbReference type="EMBL" id="BMKX01000004">
    <property type="protein sequence ID" value="GGJ60404.1"/>
    <property type="molecule type" value="Genomic_DNA"/>
</dbReference>
<organism evidence="1 2">
    <name type="scientific">Glutamicibacter ardleyensis</name>
    <dbReference type="NCBI Taxonomy" id="225894"/>
    <lineage>
        <taxon>Bacteria</taxon>
        <taxon>Bacillati</taxon>
        <taxon>Actinomycetota</taxon>
        <taxon>Actinomycetes</taxon>
        <taxon>Micrococcales</taxon>
        <taxon>Micrococcaceae</taxon>
        <taxon>Glutamicibacter</taxon>
    </lineage>
</organism>